<evidence type="ECO:0000256" key="1">
    <source>
        <dbReference type="SAM" id="Phobius"/>
    </source>
</evidence>
<dbReference type="RefSeq" id="WP_089817562.1">
    <property type="nucleotide sequence ID" value="NZ_FORQ01000001.1"/>
</dbReference>
<keyword evidence="1" id="KW-1133">Transmembrane helix</keyword>
<dbReference type="AlphaFoldDB" id="A0A1I3J7Z0"/>
<keyword evidence="1" id="KW-0472">Membrane</keyword>
<sequence length="112" mass="12885">MKKYGSNLFFFAGALILIAKIANIIFGFSDQINSYINYFMFTIIGLYYIFGFTSPNKSIKFIVFFCGIYLILMNFIPKSTMVEIFGIICIVAPMLIRRFSPEMRKIAPEDAE</sequence>
<feature type="transmembrane region" description="Helical" evidence="1">
    <location>
        <begin position="82"/>
        <end position="99"/>
    </location>
</feature>
<dbReference type="EMBL" id="FORQ01000001">
    <property type="protein sequence ID" value="SFI56382.1"/>
    <property type="molecule type" value="Genomic_DNA"/>
</dbReference>
<keyword evidence="1" id="KW-0812">Transmembrane</keyword>
<dbReference type="Proteomes" id="UP000242560">
    <property type="component" value="Unassembled WGS sequence"/>
</dbReference>
<keyword evidence="3" id="KW-1185">Reference proteome</keyword>
<feature type="transmembrane region" description="Helical" evidence="1">
    <location>
        <begin position="7"/>
        <end position="29"/>
    </location>
</feature>
<evidence type="ECO:0000313" key="3">
    <source>
        <dbReference type="Proteomes" id="UP000242560"/>
    </source>
</evidence>
<accession>A0A1I3J7Z0</accession>
<protein>
    <submittedName>
        <fullName evidence="2">Uncharacterized protein</fullName>
    </submittedName>
</protein>
<feature type="transmembrane region" description="Helical" evidence="1">
    <location>
        <begin position="35"/>
        <end position="52"/>
    </location>
</feature>
<feature type="transmembrane region" description="Helical" evidence="1">
    <location>
        <begin position="59"/>
        <end position="76"/>
    </location>
</feature>
<gene>
    <name evidence="2" type="ORF">SAMN05421638_0011</name>
</gene>
<proteinExistence type="predicted"/>
<reference evidence="3" key="1">
    <citation type="submission" date="2016-10" db="EMBL/GenBank/DDBJ databases">
        <authorList>
            <person name="Varghese N."/>
            <person name="Submissions S."/>
        </authorList>
    </citation>
    <scope>NUCLEOTIDE SEQUENCE [LARGE SCALE GENOMIC DNA]</scope>
    <source>
        <strain evidence="3">DSM 22251</strain>
    </source>
</reference>
<organism evidence="2 3">
    <name type="scientific">Kaistella treverensis</name>
    <dbReference type="NCBI Taxonomy" id="631455"/>
    <lineage>
        <taxon>Bacteria</taxon>
        <taxon>Pseudomonadati</taxon>
        <taxon>Bacteroidota</taxon>
        <taxon>Flavobacteriia</taxon>
        <taxon>Flavobacteriales</taxon>
        <taxon>Weeksellaceae</taxon>
        <taxon>Chryseobacterium group</taxon>
        <taxon>Kaistella</taxon>
    </lineage>
</organism>
<name>A0A1I3J7Z0_9FLAO</name>
<evidence type="ECO:0000313" key="2">
    <source>
        <dbReference type="EMBL" id="SFI56382.1"/>
    </source>
</evidence>